<dbReference type="PANTHER" id="PTHR34560">
    <property type="entry name" value="POLYKETIDE CYCLASE/DEHYDRASE/LIPID TRANSPORT SUPERFAMILY PROTEIN"/>
    <property type="match status" value="1"/>
</dbReference>
<dbReference type="KEGG" id="aprc:113862707"/>
<gene>
    <name evidence="2" type="primary">LOC113862707</name>
</gene>
<organism evidence="1 2">
    <name type="scientific">Abrus precatorius</name>
    <name type="common">Indian licorice</name>
    <name type="synonym">Glycine abrus</name>
    <dbReference type="NCBI Taxonomy" id="3816"/>
    <lineage>
        <taxon>Eukaryota</taxon>
        <taxon>Viridiplantae</taxon>
        <taxon>Streptophyta</taxon>
        <taxon>Embryophyta</taxon>
        <taxon>Tracheophyta</taxon>
        <taxon>Spermatophyta</taxon>
        <taxon>Magnoliopsida</taxon>
        <taxon>eudicotyledons</taxon>
        <taxon>Gunneridae</taxon>
        <taxon>Pentapetalae</taxon>
        <taxon>rosids</taxon>
        <taxon>fabids</taxon>
        <taxon>Fabales</taxon>
        <taxon>Fabaceae</taxon>
        <taxon>Papilionoideae</taxon>
        <taxon>50 kb inversion clade</taxon>
        <taxon>NPAAA clade</taxon>
        <taxon>indigoferoid/millettioid clade</taxon>
        <taxon>Abreae</taxon>
        <taxon>Abrus</taxon>
    </lineage>
</organism>
<name>A0A8B8L8K1_ABRPR</name>
<protein>
    <submittedName>
        <fullName evidence="2">Uncharacterized protein LOC113862707</fullName>
    </submittedName>
</protein>
<dbReference type="PANTHER" id="PTHR34560:SF1">
    <property type="entry name" value="START DOMAIN-CONTAINING PROTEIN"/>
    <property type="match status" value="1"/>
</dbReference>
<dbReference type="GeneID" id="113862707"/>
<dbReference type="Proteomes" id="UP000694853">
    <property type="component" value="Unplaced"/>
</dbReference>
<reference evidence="2" key="2">
    <citation type="submission" date="2025-08" db="UniProtKB">
        <authorList>
            <consortium name="RefSeq"/>
        </authorList>
    </citation>
    <scope>IDENTIFICATION</scope>
    <source>
        <tissue evidence="2">Young leaves</tissue>
    </source>
</reference>
<evidence type="ECO:0000313" key="2">
    <source>
        <dbReference type="RefSeq" id="XP_027351643.1"/>
    </source>
</evidence>
<accession>A0A8B8L8K1</accession>
<dbReference type="AlphaFoldDB" id="A0A8B8L8K1"/>
<dbReference type="RefSeq" id="XP_027351643.1">
    <property type="nucleotide sequence ID" value="XM_027495842.1"/>
</dbReference>
<evidence type="ECO:0000313" key="1">
    <source>
        <dbReference type="Proteomes" id="UP000694853"/>
    </source>
</evidence>
<proteinExistence type="predicted"/>
<reference evidence="1" key="1">
    <citation type="journal article" date="2019" name="Toxins">
        <title>Detection of Abrin-Like and Prepropulchellin-Like Toxin Genes and Transcripts Using Whole Genome Sequencing and Full-Length Transcript Sequencing of Abrus precatorius.</title>
        <authorList>
            <person name="Hovde B.T."/>
            <person name="Daligault H.E."/>
            <person name="Hanschen E.R."/>
            <person name="Kunde Y.A."/>
            <person name="Johnson M.B."/>
            <person name="Starkenburg S.R."/>
            <person name="Johnson S.L."/>
        </authorList>
    </citation>
    <scope>NUCLEOTIDE SEQUENCE [LARGE SCALE GENOMIC DNA]</scope>
</reference>
<sequence>MMNVYIRSDVKKALATLERVISMVREYRFHSLMSTPNFANEESHCIEKSGIVDSNSAKLVQVCLKNEVSVEVSSSILEETLEKVGTIQNFRHTGVNPNLKEVNYNKVVPASAEQNLSAPTGASQADLYSSKNGTTLDQTICSNMQLNSDTVQDVSSDDLKKSSREMKYRYCCFLY</sequence>
<dbReference type="OrthoDB" id="1434357at2759"/>
<keyword evidence="1" id="KW-1185">Reference proteome</keyword>